<evidence type="ECO:0000313" key="8">
    <source>
        <dbReference type="Proteomes" id="UP000516117"/>
    </source>
</evidence>
<dbReference type="PRINTS" id="PR00455">
    <property type="entry name" value="HTHTETR"/>
</dbReference>
<dbReference type="PANTHER" id="PTHR30055">
    <property type="entry name" value="HTH-TYPE TRANSCRIPTIONAL REGULATOR RUTR"/>
    <property type="match status" value="1"/>
</dbReference>
<evidence type="ECO:0000256" key="4">
    <source>
        <dbReference type="ARBA" id="ARBA00023163"/>
    </source>
</evidence>
<dbReference type="EMBL" id="CP060789">
    <property type="protein sequence ID" value="QNP56333.1"/>
    <property type="molecule type" value="Genomic_DNA"/>
</dbReference>
<evidence type="ECO:0000256" key="1">
    <source>
        <dbReference type="ARBA" id="ARBA00022491"/>
    </source>
</evidence>
<protein>
    <submittedName>
        <fullName evidence="7">TetR family transcriptional regulator</fullName>
    </submittedName>
</protein>
<evidence type="ECO:0000256" key="3">
    <source>
        <dbReference type="ARBA" id="ARBA00023125"/>
    </source>
</evidence>
<evidence type="ECO:0000313" key="7">
    <source>
        <dbReference type="EMBL" id="QNP56333.1"/>
    </source>
</evidence>
<gene>
    <name evidence="7" type="ORF">H9L22_02360</name>
</gene>
<dbReference type="Pfam" id="PF13977">
    <property type="entry name" value="TetR_C_6"/>
    <property type="match status" value="1"/>
</dbReference>
<dbReference type="RefSeq" id="WP_187721443.1">
    <property type="nucleotide sequence ID" value="NZ_BAABBL010000001.1"/>
</dbReference>
<evidence type="ECO:0000259" key="6">
    <source>
        <dbReference type="PROSITE" id="PS50977"/>
    </source>
</evidence>
<evidence type="ECO:0000256" key="5">
    <source>
        <dbReference type="PROSITE-ProRule" id="PRU00335"/>
    </source>
</evidence>
<dbReference type="Gene3D" id="1.10.357.10">
    <property type="entry name" value="Tetracycline Repressor, domain 2"/>
    <property type="match status" value="1"/>
</dbReference>
<dbReference type="Pfam" id="PF00440">
    <property type="entry name" value="TetR_N"/>
    <property type="match status" value="1"/>
</dbReference>
<keyword evidence="8" id="KW-1185">Reference proteome</keyword>
<dbReference type="GO" id="GO:0000976">
    <property type="term" value="F:transcription cis-regulatory region binding"/>
    <property type="evidence" value="ECO:0007669"/>
    <property type="project" value="TreeGrafter"/>
</dbReference>
<dbReference type="KEGG" id="tdf:H9L22_02360"/>
<dbReference type="Proteomes" id="UP000516117">
    <property type="component" value="Chromosome"/>
</dbReference>
<dbReference type="GO" id="GO:0003700">
    <property type="term" value="F:DNA-binding transcription factor activity"/>
    <property type="evidence" value="ECO:0007669"/>
    <property type="project" value="TreeGrafter"/>
</dbReference>
<keyword evidence="3 5" id="KW-0238">DNA-binding</keyword>
<keyword evidence="1" id="KW-0678">Repressor</keyword>
<name>A0A7H0H717_9ACTN</name>
<reference evidence="7 8" key="1">
    <citation type="submission" date="2020-08" db="EMBL/GenBank/DDBJ databases">
        <title>Genome sequence of Tessaracoccus defluvii JCM 17540T.</title>
        <authorList>
            <person name="Hyun D.-W."/>
            <person name="Bae J.-W."/>
        </authorList>
    </citation>
    <scope>NUCLEOTIDE SEQUENCE [LARGE SCALE GENOMIC DNA]</scope>
    <source>
        <strain evidence="7 8">JCM 17540</strain>
    </source>
</reference>
<dbReference type="SUPFAM" id="SSF46689">
    <property type="entry name" value="Homeodomain-like"/>
    <property type="match status" value="1"/>
</dbReference>
<feature type="domain" description="HTH tetR-type" evidence="6">
    <location>
        <begin position="7"/>
        <end position="67"/>
    </location>
</feature>
<dbReference type="InterPro" id="IPR036271">
    <property type="entry name" value="Tet_transcr_reg_TetR-rel_C_sf"/>
</dbReference>
<feature type="DNA-binding region" description="H-T-H motif" evidence="5">
    <location>
        <begin position="30"/>
        <end position="49"/>
    </location>
</feature>
<keyword evidence="4" id="KW-0804">Transcription</keyword>
<dbReference type="AlphaFoldDB" id="A0A7H0H717"/>
<dbReference type="PANTHER" id="PTHR30055:SF231">
    <property type="entry name" value="TRANSCRIPTIONAL REGULATORY PROTEIN (PROBABLY DEOR-FAMILY)-RELATED"/>
    <property type="match status" value="1"/>
</dbReference>
<sequence>MPRIAVEERRQLLVAAALRVVSERGLEAATTRAIVGEAGMSLASFHYAFGSRDELIDRLIDEVLVVEEAAILPAATAGGSLEDLIAAGLNGYLGHLRADPAREQVMLELALHALRTGSPLAARQYAQYTRIALRSLQLAARATGRRWATPPETVAALLVALTDGLTLTWLVSRDDATAEAVVAAAARAVAALAHPDPDEPAKDEDHD</sequence>
<dbReference type="InterPro" id="IPR050109">
    <property type="entry name" value="HTH-type_TetR-like_transc_reg"/>
</dbReference>
<dbReference type="PROSITE" id="PS50977">
    <property type="entry name" value="HTH_TETR_2"/>
    <property type="match status" value="1"/>
</dbReference>
<accession>A0A7H0H717</accession>
<organism evidence="7 8">
    <name type="scientific">Tessaracoccus defluvii</name>
    <dbReference type="NCBI Taxonomy" id="1285901"/>
    <lineage>
        <taxon>Bacteria</taxon>
        <taxon>Bacillati</taxon>
        <taxon>Actinomycetota</taxon>
        <taxon>Actinomycetes</taxon>
        <taxon>Propionibacteriales</taxon>
        <taxon>Propionibacteriaceae</taxon>
        <taxon>Tessaracoccus</taxon>
    </lineage>
</organism>
<evidence type="ECO:0000256" key="2">
    <source>
        <dbReference type="ARBA" id="ARBA00023015"/>
    </source>
</evidence>
<dbReference type="InterPro" id="IPR009057">
    <property type="entry name" value="Homeodomain-like_sf"/>
</dbReference>
<keyword evidence="2" id="KW-0805">Transcription regulation</keyword>
<dbReference type="SUPFAM" id="SSF48498">
    <property type="entry name" value="Tetracyclin repressor-like, C-terminal domain"/>
    <property type="match status" value="1"/>
</dbReference>
<dbReference type="InterPro" id="IPR039538">
    <property type="entry name" value="BetI_C"/>
</dbReference>
<proteinExistence type="predicted"/>
<dbReference type="InterPro" id="IPR001647">
    <property type="entry name" value="HTH_TetR"/>
</dbReference>